<evidence type="ECO:0000313" key="2">
    <source>
        <dbReference type="EMBL" id="PKA64979.1"/>
    </source>
</evidence>
<evidence type="ECO:0000256" key="1">
    <source>
        <dbReference type="SAM" id="MobiDB-lite"/>
    </source>
</evidence>
<reference evidence="2 3" key="1">
    <citation type="journal article" date="2017" name="Nature">
        <title>The Apostasia genome and the evolution of orchids.</title>
        <authorList>
            <person name="Zhang G.Q."/>
            <person name="Liu K.W."/>
            <person name="Li Z."/>
            <person name="Lohaus R."/>
            <person name="Hsiao Y.Y."/>
            <person name="Niu S.C."/>
            <person name="Wang J.Y."/>
            <person name="Lin Y.C."/>
            <person name="Xu Q."/>
            <person name="Chen L.J."/>
            <person name="Yoshida K."/>
            <person name="Fujiwara S."/>
            <person name="Wang Z.W."/>
            <person name="Zhang Y.Q."/>
            <person name="Mitsuda N."/>
            <person name="Wang M."/>
            <person name="Liu G.H."/>
            <person name="Pecoraro L."/>
            <person name="Huang H.X."/>
            <person name="Xiao X.J."/>
            <person name="Lin M."/>
            <person name="Wu X.Y."/>
            <person name="Wu W.L."/>
            <person name="Chen Y.Y."/>
            <person name="Chang S.B."/>
            <person name="Sakamoto S."/>
            <person name="Ohme-Takagi M."/>
            <person name="Yagi M."/>
            <person name="Zeng S.J."/>
            <person name="Shen C.Y."/>
            <person name="Yeh C.M."/>
            <person name="Luo Y.B."/>
            <person name="Tsai W.C."/>
            <person name="Van de Peer Y."/>
            <person name="Liu Z.J."/>
        </authorList>
    </citation>
    <scope>NUCLEOTIDE SEQUENCE [LARGE SCALE GENOMIC DNA]</scope>
    <source>
        <strain evidence="3">cv. Shenzhen</strain>
        <tissue evidence="2">Stem</tissue>
    </source>
</reference>
<dbReference type="AlphaFoldDB" id="A0A2I0BB36"/>
<gene>
    <name evidence="2" type="ORF">AXF42_Ash011581</name>
</gene>
<feature type="region of interest" description="Disordered" evidence="1">
    <location>
        <begin position="1"/>
        <end position="23"/>
    </location>
</feature>
<keyword evidence="3" id="KW-1185">Reference proteome</keyword>
<protein>
    <submittedName>
        <fullName evidence="2">Uncharacterized protein</fullName>
    </submittedName>
</protein>
<proteinExistence type="predicted"/>
<sequence length="107" mass="11264">MRGVDEFSVSDSPQSRDSKRSGQVAKDFLSALRQVATFDAFSIDRSRAGGCSFVQGRSIDPDRWSQILSSARQQAATFGVLPLFKVGQVAAALFGDSSASSEATAGG</sequence>
<organism evidence="2 3">
    <name type="scientific">Apostasia shenzhenica</name>
    <dbReference type="NCBI Taxonomy" id="1088818"/>
    <lineage>
        <taxon>Eukaryota</taxon>
        <taxon>Viridiplantae</taxon>
        <taxon>Streptophyta</taxon>
        <taxon>Embryophyta</taxon>
        <taxon>Tracheophyta</taxon>
        <taxon>Spermatophyta</taxon>
        <taxon>Magnoliopsida</taxon>
        <taxon>Liliopsida</taxon>
        <taxon>Asparagales</taxon>
        <taxon>Orchidaceae</taxon>
        <taxon>Apostasioideae</taxon>
        <taxon>Apostasia</taxon>
    </lineage>
</organism>
<name>A0A2I0BB36_9ASPA</name>
<dbReference type="EMBL" id="KZ451899">
    <property type="protein sequence ID" value="PKA64979.1"/>
    <property type="molecule type" value="Genomic_DNA"/>
</dbReference>
<dbReference type="Proteomes" id="UP000236161">
    <property type="component" value="Unassembled WGS sequence"/>
</dbReference>
<evidence type="ECO:0000313" key="3">
    <source>
        <dbReference type="Proteomes" id="UP000236161"/>
    </source>
</evidence>
<accession>A0A2I0BB36</accession>